<evidence type="ECO:0000259" key="5">
    <source>
        <dbReference type="Pfam" id="PF07250"/>
    </source>
</evidence>
<evidence type="ECO:0000259" key="6">
    <source>
        <dbReference type="Pfam" id="PF09118"/>
    </source>
</evidence>
<feature type="compositionally biased region" description="Low complexity" evidence="2">
    <location>
        <begin position="627"/>
        <end position="641"/>
    </location>
</feature>
<dbReference type="Pfam" id="PF09118">
    <property type="entry name" value="GO-like_E_set"/>
    <property type="match status" value="1"/>
</dbReference>
<dbReference type="SUPFAM" id="SSF50965">
    <property type="entry name" value="Galactose oxidase, central domain"/>
    <property type="match status" value="1"/>
</dbReference>
<name>A0AAD5W3R4_9AGAR</name>
<evidence type="ECO:0000313" key="8">
    <source>
        <dbReference type="Proteomes" id="UP001213000"/>
    </source>
</evidence>
<feature type="domain" description="Glyoxal oxidase N-terminal" evidence="5">
    <location>
        <begin position="213"/>
        <end position="488"/>
    </location>
</feature>
<dbReference type="PANTHER" id="PTHR32208:SF21">
    <property type="entry name" value="LOW QUALITY PROTEIN: ALDEHYDE OXIDASE GLOX-LIKE"/>
    <property type="match status" value="1"/>
</dbReference>
<dbReference type="Pfam" id="PF07250">
    <property type="entry name" value="Glyoxal_oxid_N"/>
    <property type="match status" value="1"/>
</dbReference>
<dbReference type="InterPro" id="IPR037293">
    <property type="entry name" value="Gal_Oxidase_central_sf"/>
</dbReference>
<sequence>MLRQLSLSFIALWLASTATYTVGQKAGSFADGGNTLVSAMMMFMGNEEKMYILDKAEGNAAQVKGHPAWGSVWDFNTHQVEVMDVRTNVFCSSGMHLPNGSYITLGGNGAVGIGGNIGSQFDPTQGTGAWDSVYQDFDGGRSIRVLNPCRSGDNFNDPSCQWFDDPTVLAMQSRRWYSTAEALQDGSVIIIGGFANGGYINRNYPNVDPQFEGGAAVCTYEFFPEKPQTPQTFNFLVQTSGLNAYPHTFLMPSGKLFVQANVSTVLWDANANIETPLPPMPGNVVRVYPASGAVAMLPLTPDNQYNPTIIFCGGSDMPDYNWGNYSWPFIDTWDYPASKDCQRITPEPTDGSTPAYEQDDDMLEGRTMGQFIILPDLTLLVVNGGLNGTAGYSQMTLTTPTFDQMPFGESLASGPVGQPAIYNPKAPKGSRWSNAGFDTSQIARLYHSSAMLLPDASVLIAGSNPNIDVNTSTVFPTQYQAEILYPLYFSAGNRPAPTGMPSKLTYGGNPFDITIPSSSYSGSSNDAANNTMITLIRGGFTTHAMNMGQRAMQLRNTYTVQSDGTIVLHVAQPPPNPYIFQPGPAFLYVVINGIPSNGTYVILGNGQIGPQPTAADSTLPDSIKADASASGSGQESNSSTSATSKTVIIGAVVGGIVLIGLIGGLIGFFVVRRKRASQRKQPSNLEFAMNNSSRFGPGAGAGGADNDGIYQRDMSNAGYPRGHGTGLMRDSDSSAFLPLKHENPSMAWGETPPNLNYDGRVSTPSFRDSEDTYRGPYVPPDDPSKQPRSYSPAPNHRF</sequence>
<evidence type="ECO:0000256" key="3">
    <source>
        <dbReference type="SAM" id="Phobius"/>
    </source>
</evidence>
<keyword evidence="1 4" id="KW-0732">Signal</keyword>
<feature type="chain" id="PRO_5041907778" evidence="4">
    <location>
        <begin position="24"/>
        <end position="798"/>
    </location>
</feature>
<evidence type="ECO:0000256" key="2">
    <source>
        <dbReference type="SAM" id="MobiDB-lite"/>
    </source>
</evidence>
<organism evidence="7 8">
    <name type="scientific">Leucocoprinus birnbaumii</name>
    <dbReference type="NCBI Taxonomy" id="56174"/>
    <lineage>
        <taxon>Eukaryota</taxon>
        <taxon>Fungi</taxon>
        <taxon>Dikarya</taxon>
        <taxon>Basidiomycota</taxon>
        <taxon>Agaricomycotina</taxon>
        <taxon>Agaricomycetes</taxon>
        <taxon>Agaricomycetidae</taxon>
        <taxon>Agaricales</taxon>
        <taxon>Agaricineae</taxon>
        <taxon>Agaricaceae</taxon>
        <taxon>Leucocoprinus</taxon>
    </lineage>
</organism>
<comment type="caution">
    <text evidence="7">The sequence shown here is derived from an EMBL/GenBank/DDBJ whole genome shotgun (WGS) entry which is preliminary data.</text>
</comment>
<keyword evidence="3" id="KW-0812">Transmembrane</keyword>
<feature type="transmembrane region" description="Helical" evidence="3">
    <location>
        <begin position="647"/>
        <end position="671"/>
    </location>
</feature>
<accession>A0AAD5W3R4</accession>
<keyword evidence="8" id="KW-1185">Reference proteome</keyword>
<dbReference type="SUPFAM" id="SSF81296">
    <property type="entry name" value="E set domains"/>
    <property type="match status" value="1"/>
</dbReference>
<gene>
    <name evidence="7" type="ORF">NP233_g715</name>
</gene>
<dbReference type="Proteomes" id="UP001213000">
    <property type="component" value="Unassembled WGS sequence"/>
</dbReference>
<dbReference type="AlphaFoldDB" id="A0AAD5W3R4"/>
<dbReference type="InterPro" id="IPR009880">
    <property type="entry name" value="Glyoxal_oxidase_N"/>
</dbReference>
<evidence type="ECO:0000256" key="4">
    <source>
        <dbReference type="SAM" id="SignalP"/>
    </source>
</evidence>
<feature type="region of interest" description="Disordered" evidence="2">
    <location>
        <begin position="680"/>
        <end position="798"/>
    </location>
</feature>
<feature type="region of interest" description="Disordered" evidence="2">
    <location>
        <begin position="612"/>
        <end position="641"/>
    </location>
</feature>
<proteinExistence type="predicted"/>
<feature type="signal peptide" evidence="4">
    <location>
        <begin position="1"/>
        <end position="23"/>
    </location>
</feature>
<dbReference type="Gene3D" id="2.60.40.10">
    <property type="entry name" value="Immunoglobulins"/>
    <property type="match status" value="1"/>
</dbReference>
<dbReference type="PANTHER" id="PTHR32208">
    <property type="entry name" value="SECRETED PROTEIN-RELATED"/>
    <property type="match status" value="1"/>
</dbReference>
<feature type="compositionally biased region" description="Polar residues" evidence="2">
    <location>
        <begin position="680"/>
        <end position="694"/>
    </location>
</feature>
<dbReference type="CDD" id="cd02851">
    <property type="entry name" value="E_set_GO_C"/>
    <property type="match status" value="1"/>
</dbReference>
<dbReference type="EMBL" id="JANIEX010000021">
    <property type="protein sequence ID" value="KAJ3576024.1"/>
    <property type="molecule type" value="Genomic_DNA"/>
</dbReference>
<evidence type="ECO:0000313" key="7">
    <source>
        <dbReference type="EMBL" id="KAJ3576024.1"/>
    </source>
</evidence>
<protein>
    <submittedName>
        <fullName evidence="7">Uncharacterized protein</fullName>
    </submittedName>
</protein>
<keyword evidence="3" id="KW-1133">Transmembrane helix</keyword>
<evidence type="ECO:0000256" key="1">
    <source>
        <dbReference type="ARBA" id="ARBA00022729"/>
    </source>
</evidence>
<reference evidence="7" key="1">
    <citation type="submission" date="2022-07" db="EMBL/GenBank/DDBJ databases">
        <title>Genome Sequence of Leucocoprinus birnbaumii.</title>
        <authorList>
            <person name="Buettner E."/>
        </authorList>
    </citation>
    <scope>NUCLEOTIDE SEQUENCE</scope>
    <source>
        <strain evidence="7">VT141</strain>
    </source>
</reference>
<dbReference type="InterPro" id="IPR015202">
    <property type="entry name" value="GO-like_E_set"/>
</dbReference>
<dbReference type="Gene3D" id="2.130.10.80">
    <property type="entry name" value="Galactose oxidase/kelch, beta-propeller"/>
    <property type="match status" value="1"/>
</dbReference>
<keyword evidence="3" id="KW-0472">Membrane</keyword>
<dbReference type="InterPro" id="IPR014756">
    <property type="entry name" value="Ig_E-set"/>
</dbReference>
<feature type="domain" description="Galactose oxidase-like Early set" evidence="6">
    <location>
        <begin position="494"/>
        <end position="601"/>
    </location>
</feature>
<dbReference type="InterPro" id="IPR011043">
    <property type="entry name" value="Gal_Oxase/kelch_b-propeller"/>
</dbReference>
<dbReference type="InterPro" id="IPR013783">
    <property type="entry name" value="Ig-like_fold"/>
</dbReference>